<dbReference type="Gene3D" id="3.30.70.1430">
    <property type="entry name" value="Multidrug efflux transporter AcrB pore domain"/>
    <property type="match status" value="2"/>
</dbReference>
<name>A0A656HC46_THINJ</name>
<keyword evidence="6 8" id="KW-1133">Transmembrane helix</keyword>
<feature type="transmembrane region" description="Helical" evidence="8">
    <location>
        <begin position="436"/>
        <end position="456"/>
    </location>
</feature>
<dbReference type="PANTHER" id="PTHR32063:SF68">
    <property type="entry name" value="PROBALE CATION EFFLUX SYSTEM PROTEIN"/>
    <property type="match status" value="1"/>
</dbReference>
<dbReference type="NCBIfam" id="TIGR00914">
    <property type="entry name" value="2A0601"/>
    <property type="match status" value="1"/>
</dbReference>
<evidence type="ECO:0000256" key="1">
    <source>
        <dbReference type="ARBA" id="ARBA00004651"/>
    </source>
</evidence>
<organism evidence="9 10">
    <name type="scientific">Thiothrix nivea (strain ATCC 35100 / DSM 5205 / JP2)</name>
    <dbReference type="NCBI Taxonomy" id="870187"/>
    <lineage>
        <taxon>Bacteria</taxon>
        <taxon>Pseudomonadati</taxon>
        <taxon>Pseudomonadota</taxon>
        <taxon>Gammaproteobacteria</taxon>
        <taxon>Thiotrichales</taxon>
        <taxon>Thiotrichaceae</taxon>
        <taxon>Thiothrix</taxon>
    </lineage>
</organism>
<dbReference type="OrthoDB" id="9758757at2"/>
<feature type="transmembrane region" description="Helical" evidence="8">
    <location>
        <begin position="468"/>
        <end position="495"/>
    </location>
</feature>
<dbReference type="EMBL" id="JH651384">
    <property type="protein sequence ID" value="EIJ33913.1"/>
    <property type="molecule type" value="Genomic_DNA"/>
</dbReference>
<accession>A0A656HC46</accession>
<dbReference type="Gene3D" id="3.30.70.1440">
    <property type="entry name" value="Multidrug efflux transporter AcrB pore domain"/>
    <property type="match status" value="1"/>
</dbReference>
<evidence type="ECO:0000256" key="4">
    <source>
        <dbReference type="ARBA" id="ARBA00022475"/>
    </source>
</evidence>
<dbReference type="SUPFAM" id="SSF82866">
    <property type="entry name" value="Multidrug efflux transporter AcrB transmembrane domain"/>
    <property type="match status" value="2"/>
</dbReference>
<dbReference type="SUPFAM" id="SSF82693">
    <property type="entry name" value="Multidrug efflux transporter AcrB pore domain, PN1, PN2, PC1 and PC2 subdomains"/>
    <property type="match status" value="2"/>
</dbReference>
<dbReference type="Gene3D" id="1.20.1640.10">
    <property type="entry name" value="Multidrug efflux transporter AcrB transmembrane domain"/>
    <property type="match status" value="2"/>
</dbReference>
<evidence type="ECO:0000256" key="6">
    <source>
        <dbReference type="ARBA" id="ARBA00022989"/>
    </source>
</evidence>
<feature type="transmembrane region" description="Helical" evidence="8">
    <location>
        <begin position="360"/>
        <end position="380"/>
    </location>
</feature>
<dbReference type="PRINTS" id="PR00702">
    <property type="entry name" value="ACRIFLAVINRP"/>
</dbReference>
<sequence precursor="true">MLNWFTEFSLAQRWLVLGVTLLLAALGIRAFQQLPIDAFPDVSTTQVKLILKAPGMTPEEVENRITQPVETELLGIPNQTILRSVSKYALADITIDFAEGTDIYWARSQVSERFANVKGDLPDNVGGGLAPISTPLSELFMFTIEGDLSLQEKRTLLDWTIRPQLRALPGVADVNALGGRVTTFEVTPDLAALNARGLTLDDLRVALESNTRNDGAGRVNEGEETWVVRIEGGVKELDDLRHIAIKSMGDVPVTVADVAKVELGELTRYGAVTQNGKGEAVEGLVLGLRGANAGQLITTLKAKLEEISTTLPEGTTIEPFYDRATLVDKAIHTVSKALLEAAVLVGVILFAFLGNVRAALVVALILPLSVLGTFILMRQFGLSANLMSLGGLAIAIGLLVDAAVVIVENIVAHLAHDDEKAKTPQAQKVLWATQEVSAPVSSGILIIAIVFLPLLSLEGLEGKLFAPVAMTIVFALSASLLFALTTIPVMASWLLKKASHEDPWLLRISRKIYIPVLDGALKFPKPVYLLTSVLLAAAVAVYPLIGKTFMPVMDEGDMIVQLEKLPSISLEQSVAIDQKVQAALLAKVPEIKRIVARVGSDELGLDPMGLNDTDSFLVLKPLEEWRNPDKEWLQEEIRQVLDTFPGIAYGFTQPIDMRVSEMLTGSRGDVAIKVFGPDLNNLNDYAQQIATLLEKIPGATDVYTQQNDGVQYLKAEIDRAAAGRFGLTVDDISALLRTQLEGEIIGTIQQEGRRIPLQLRGSADLRNAPTALQNIRLTLNDGRTISLDQVAKLIRTNGPVAIKRENAGRFVTIQSNVTGRDLVSFVEEAQKAVAEQVKLPAGYNVTWGGQFENQQRAAQRLMVVVPLALLLIGLLLFLTFRDLRQTVLVMGNVPLALIGGIFSLGISGQYLSVPASVGFIALLGIAVLNGVVLVTFFNQLHQQGFRGTAVVREGALRRLRPVLMTASITTWGLVPLLFATGPGSEIQKPLATVVIGGLVSSTTLTLILLPLLYRQFILKGEKSRMPSAAHGTHA</sequence>
<keyword evidence="4" id="KW-1003">Cell membrane</keyword>
<evidence type="ECO:0000256" key="2">
    <source>
        <dbReference type="ARBA" id="ARBA00010942"/>
    </source>
</evidence>
<keyword evidence="7 8" id="KW-0472">Membrane</keyword>
<reference evidence="10" key="1">
    <citation type="journal article" date="2011" name="Stand. Genomic Sci.">
        <title>Genome sequence of the filamentous, gliding Thiothrix nivea neotype strain (JP2(T)).</title>
        <authorList>
            <person name="Lapidus A."/>
            <person name="Nolan M."/>
            <person name="Lucas S."/>
            <person name="Glavina Del Rio T."/>
            <person name="Tice H."/>
            <person name="Cheng J.F."/>
            <person name="Tapia R."/>
            <person name="Han C."/>
            <person name="Goodwin L."/>
            <person name="Pitluck S."/>
            <person name="Liolios K."/>
            <person name="Pagani I."/>
            <person name="Ivanova N."/>
            <person name="Huntemann M."/>
            <person name="Mavromatis K."/>
            <person name="Mikhailova N."/>
            <person name="Pati A."/>
            <person name="Chen A."/>
            <person name="Palaniappan K."/>
            <person name="Land M."/>
            <person name="Brambilla E.M."/>
            <person name="Rohde M."/>
            <person name="Abt B."/>
            <person name="Verbarg S."/>
            <person name="Goker M."/>
            <person name="Bristow J."/>
            <person name="Eisen J.A."/>
            <person name="Markowitz V."/>
            <person name="Hugenholtz P."/>
            <person name="Kyrpides N.C."/>
            <person name="Klenk H.P."/>
            <person name="Woyke T."/>
        </authorList>
    </citation>
    <scope>NUCLEOTIDE SEQUENCE [LARGE SCALE GENOMIC DNA]</scope>
    <source>
        <strain evidence="10">ATCC 35100 / DSM 5205 / JP2</strain>
    </source>
</reference>
<dbReference type="InterPro" id="IPR001036">
    <property type="entry name" value="Acrflvin-R"/>
</dbReference>
<evidence type="ECO:0000256" key="3">
    <source>
        <dbReference type="ARBA" id="ARBA00022448"/>
    </source>
</evidence>
<dbReference type="Gene3D" id="3.30.2090.10">
    <property type="entry name" value="Multidrug efflux transporter AcrB TolC docking domain, DN and DC subdomains"/>
    <property type="match status" value="2"/>
</dbReference>
<dbReference type="InterPro" id="IPR027463">
    <property type="entry name" value="AcrB_DN_DC_subdom"/>
</dbReference>
<dbReference type="InterPro" id="IPR004763">
    <property type="entry name" value="CusA-like"/>
</dbReference>
<keyword evidence="3" id="KW-0813">Transport</keyword>
<dbReference type="Pfam" id="PF00873">
    <property type="entry name" value="ACR_tran"/>
    <property type="match status" value="1"/>
</dbReference>
<feature type="transmembrane region" description="Helical" evidence="8">
    <location>
        <begin position="959"/>
        <end position="978"/>
    </location>
</feature>
<dbReference type="Gene3D" id="3.30.70.1320">
    <property type="entry name" value="Multidrug efflux transporter AcrB pore domain like"/>
    <property type="match status" value="1"/>
</dbReference>
<dbReference type="RefSeq" id="WP_002707861.1">
    <property type="nucleotide sequence ID" value="NZ_JH651384.1"/>
</dbReference>
<feature type="transmembrane region" description="Helical" evidence="8">
    <location>
        <begin position="337"/>
        <end position="353"/>
    </location>
</feature>
<feature type="transmembrane region" description="Helical" evidence="8">
    <location>
        <begin position="917"/>
        <end position="938"/>
    </location>
</feature>
<gene>
    <name evidence="9" type="ORF">Thini_1295</name>
</gene>
<feature type="transmembrane region" description="Helical" evidence="8">
    <location>
        <begin position="887"/>
        <end position="911"/>
    </location>
</feature>
<dbReference type="SUPFAM" id="SSF82714">
    <property type="entry name" value="Multidrug efflux transporter AcrB TolC docking domain, DN and DC subdomains"/>
    <property type="match status" value="2"/>
</dbReference>
<keyword evidence="5 8" id="KW-0812">Transmembrane</keyword>
<evidence type="ECO:0000256" key="7">
    <source>
        <dbReference type="ARBA" id="ARBA00023136"/>
    </source>
</evidence>
<dbReference type="GO" id="GO:0005886">
    <property type="term" value="C:plasma membrane"/>
    <property type="evidence" value="ECO:0007669"/>
    <property type="project" value="UniProtKB-SubCell"/>
</dbReference>
<evidence type="ECO:0000313" key="9">
    <source>
        <dbReference type="EMBL" id="EIJ33913.1"/>
    </source>
</evidence>
<keyword evidence="10" id="KW-1185">Reference proteome</keyword>
<feature type="transmembrane region" description="Helical" evidence="8">
    <location>
        <begin position="990"/>
        <end position="1013"/>
    </location>
</feature>
<dbReference type="GO" id="GO:0042910">
    <property type="term" value="F:xenobiotic transmembrane transporter activity"/>
    <property type="evidence" value="ECO:0007669"/>
    <property type="project" value="TreeGrafter"/>
</dbReference>
<comment type="similarity">
    <text evidence="2">Belongs to the resistance-nodulation-cell division (RND) (TC 2.A.6) family.</text>
</comment>
<evidence type="ECO:0000256" key="5">
    <source>
        <dbReference type="ARBA" id="ARBA00022692"/>
    </source>
</evidence>
<evidence type="ECO:0000256" key="8">
    <source>
        <dbReference type="SAM" id="Phobius"/>
    </source>
</evidence>
<evidence type="ECO:0000313" key="10">
    <source>
        <dbReference type="Proteomes" id="UP000005317"/>
    </source>
</evidence>
<proteinExistence type="inferred from homology"/>
<protein>
    <submittedName>
        <fullName evidence="9">Heavy metal efflux pump, CzcA family</fullName>
    </submittedName>
</protein>
<dbReference type="AlphaFoldDB" id="A0A656HC46"/>
<dbReference type="Proteomes" id="UP000005317">
    <property type="component" value="Unassembled WGS sequence"/>
</dbReference>
<feature type="transmembrane region" description="Helical" evidence="8">
    <location>
        <begin position="861"/>
        <end position="880"/>
    </location>
</feature>
<feature type="transmembrane region" description="Helical" evidence="8">
    <location>
        <begin position="527"/>
        <end position="545"/>
    </location>
</feature>
<dbReference type="PANTHER" id="PTHR32063">
    <property type="match status" value="1"/>
</dbReference>
<dbReference type="GO" id="GO:0008324">
    <property type="term" value="F:monoatomic cation transmembrane transporter activity"/>
    <property type="evidence" value="ECO:0007669"/>
    <property type="project" value="InterPro"/>
</dbReference>
<comment type="subcellular location">
    <subcellularLocation>
        <location evidence="1">Cell membrane</location>
        <topology evidence="1">Multi-pass membrane protein</topology>
    </subcellularLocation>
</comment>
<feature type="transmembrane region" description="Helical" evidence="8">
    <location>
        <begin position="392"/>
        <end position="415"/>
    </location>
</feature>